<dbReference type="Proteomes" id="UP001162992">
    <property type="component" value="Chromosome 15"/>
</dbReference>
<protein>
    <submittedName>
        <fullName evidence="1">Uncharacterized protein</fullName>
    </submittedName>
</protein>
<dbReference type="EMBL" id="CM055106">
    <property type="protein sequence ID" value="KAJ7529475.1"/>
    <property type="molecule type" value="Genomic_DNA"/>
</dbReference>
<sequence length="180" mass="19454">MMKRSGALSKRPEGTDGSDYAFRMTVDDKYKRAAQGRLRLHKIVTAQAAFQVLRALWVGLMAVGGEKLDDIMVASCAFGGAAVLMGTLGIRGSGTSLLKLYILLTVAATFLPFIPIITGRSQRKVSKHWDLSQQTGNYKAVFLMGLELVQDCAATLVQIVGITTAANLTRTLAPKGREIH</sequence>
<evidence type="ECO:0000313" key="2">
    <source>
        <dbReference type="Proteomes" id="UP001162992"/>
    </source>
</evidence>
<proteinExistence type="predicted"/>
<organism evidence="1 2">
    <name type="scientific">Diphasiastrum complanatum</name>
    <name type="common">Issler's clubmoss</name>
    <name type="synonym">Lycopodium complanatum</name>
    <dbReference type="NCBI Taxonomy" id="34168"/>
    <lineage>
        <taxon>Eukaryota</taxon>
        <taxon>Viridiplantae</taxon>
        <taxon>Streptophyta</taxon>
        <taxon>Embryophyta</taxon>
        <taxon>Tracheophyta</taxon>
        <taxon>Lycopodiopsida</taxon>
        <taxon>Lycopodiales</taxon>
        <taxon>Lycopodiaceae</taxon>
        <taxon>Lycopodioideae</taxon>
        <taxon>Diphasiastrum</taxon>
    </lineage>
</organism>
<name>A0ACC2BIE9_DIPCM</name>
<keyword evidence="2" id="KW-1185">Reference proteome</keyword>
<comment type="caution">
    <text evidence="1">The sequence shown here is derived from an EMBL/GenBank/DDBJ whole genome shotgun (WGS) entry which is preliminary data.</text>
</comment>
<accession>A0ACC2BIE9</accession>
<evidence type="ECO:0000313" key="1">
    <source>
        <dbReference type="EMBL" id="KAJ7529475.1"/>
    </source>
</evidence>
<gene>
    <name evidence="1" type="ORF">O6H91_15G052200</name>
</gene>
<reference evidence="2" key="1">
    <citation type="journal article" date="2024" name="Proc. Natl. Acad. Sci. U.S.A.">
        <title>Extraordinary preservation of gene collinearity over three hundred million years revealed in homosporous lycophytes.</title>
        <authorList>
            <person name="Li C."/>
            <person name="Wickell D."/>
            <person name="Kuo L.Y."/>
            <person name="Chen X."/>
            <person name="Nie B."/>
            <person name="Liao X."/>
            <person name="Peng D."/>
            <person name="Ji J."/>
            <person name="Jenkins J."/>
            <person name="Williams M."/>
            <person name="Shu S."/>
            <person name="Plott C."/>
            <person name="Barry K."/>
            <person name="Rajasekar S."/>
            <person name="Grimwood J."/>
            <person name="Han X."/>
            <person name="Sun S."/>
            <person name="Hou Z."/>
            <person name="He W."/>
            <person name="Dai G."/>
            <person name="Sun C."/>
            <person name="Schmutz J."/>
            <person name="Leebens-Mack J.H."/>
            <person name="Li F.W."/>
            <person name="Wang L."/>
        </authorList>
    </citation>
    <scope>NUCLEOTIDE SEQUENCE [LARGE SCALE GENOMIC DNA]</scope>
    <source>
        <strain evidence="2">cv. PW_Plant_1</strain>
    </source>
</reference>